<dbReference type="PROSITE" id="PS50883">
    <property type="entry name" value="EAL"/>
    <property type="match status" value="1"/>
</dbReference>
<dbReference type="SMART" id="SM00267">
    <property type="entry name" value="GGDEF"/>
    <property type="match status" value="1"/>
</dbReference>
<dbReference type="PROSITE" id="PS50887">
    <property type="entry name" value="GGDEF"/>
    <property type="match status" value="1"/>
</dbReference>
<evidence type="ECO:0000259" key="3">
    <source>
        <dbReference type="PROSITE" id="PS50885"/>
    </source>
</evidence>
<evidence type="ECO:0000256" key="1">
    <source>
        <dbReference type="SAM" id="Phobius"/>
    </source>
</evidence>
<dbReference type="PROSITE" id="PS50885">
    <property type="entry name" value="HAMP"/>
    <property type="match status" value="1"/>
</dbReference>
<dbReference type="InterPro" id="IPR029787">
    <property type="entry name" value="Nucleotide_cyclase"/>
</dbReference>
<feature type="domain" description="GGDEF" evidence="4">
    <location>
        <begin position="476"/>
        <end position="609"/>
    </location>
</feature>
<name>A0A2S0N243_9BURK</name>
<protein>
    <recommendedName>
        <fullName evidence="7">GGDEF domain-containing protein</fullName>
    </recommendedName>
</protein>
<dbReference type="Proteomes" id="UP000239326">
    <property type="component" value="Chromosome"/>
</dbReference>
<keyword evidence="1" id="KW-0472">Membrane</keyword>
<dbReference type="InterPro" id="IPR035919">
    <property type="entry name" value="EAL_sf"/>
</dbReference>
<feature type="domain" description="EAL" evidence="2">
    <location>
        <begin position="618"/>
        <end position="873"/>
    </location>
</feature>
<keyword evidence="1" id="KW-1133">Transmembrane helix</keyword>
<dbReference type="Pfam" id="PF00563">
    <property type="entry name" value="EAL"/>
    <property type="match status" value="1"/>
</dbReference>
<keyword evidence="6" id="KW-1185">Reference proteome</keyword>
<evidence type="ECO:0000313" key="6">
    <source>
        <dbReference type="Proteomes" id="UP000239326"/>
    </source>
</evidence>
<dbReference type="RefSeq" id="WP_106447182.1">
    <property type="nucleotide sequence ID" value="NZ_CP027669.1"/>
</dbReference>
<dbReference type="OrthoDB" id="9813903at2"/>
<dbReference type="InterPro" id="IPR050706">
    <property type="entry name" value="Cyclic-di-GMP_PDE-like"/>
</dbReference>
<dbReference type="InterPro" id="IPR043128">
    <property type="entry name" value="Rev_trsase/Diguanyl_cyclase"/>
</dbReference>
<evidence type="ECO:0000313" key="5">
    <source>
        <dbReference type="EMBL" id="AVO42205.1"/>
    </source>
</evidence>
<dbReference type="Pfam" id="PF00672">
    <property type="entry name" value="HAMP"/>
    <property type="match status" value="1"/>
</dbReference>
<dbReference type="SUPFAM" id="SSF158472">
    <property type="entry name" value="HAMP domain-like"/>
    <property type="match status" value="1"/>
</dbReference>
<reference evidence="5 6" key="1">
    <citation type="submission" date="2018-03" db="EMBL/GenBank/DDBJ databases">
        <title>Genome sequencing of Simplicispira sp.</title>
        <authorList>
            <person name="Kim S.-J."/>
            <person name="Heo J."/>
            <person name="Kwon S.-W."/>
        </authorList>
    </citation>
    <scope>NUCLEOTIDE SEQUENCE [LARGE SCALE GENOMIC DNA]</scope>
    <source>
        <strain evidence="5 6">SC1-8</strain>
    </source>
</reference>
<dbReference type="SUPFAM" id="SSF55073">
    <property type="entry name" value="Nucleotide cyclase"/>
    <property type="match status" value="1"/>
</dbReference>
<dbReference type="PANTHER" id="PTHR33121:SF70">
    <property type="entry name" value="SIGNALING PROTEIN YKOW"/>
    <property type="match status" value="1"/>
</dbReference>
<organism evidence="5 6">
    <name type="scientific">Simplicispira suum</name>
    <dbReference type="NCBI Taxonomy" id="2109915"/>
    <lineage>
        <taxon>Bacteria</taxon>
        <taxon>Pseudomonadati</taxon>
        <taxon>Pseudomonadota</taxon>
        <taxon>Betaproteobacteria</taxon>
        <taxon>Burkholderiales</taxon>
        <taxon>Comamonadaceae</taxon>
        <taxon>Simplicispira</taxon>
    </lineage>
</organism>
<sequence>MRLSAASAFLQSRVGRRLFAAFFVLVAVPVGAVSLLAYQLTDYIVRQSAVQLSAEMTKAVGLNLIDRLRSAESLLRVYAQTPQGSPPVGLRERLQLVFGDLSLKAGSSGEAIGSSLSALRVISGDASGERPTAELTVEVGPLVARGRFNPEYLWENAQSGSHRICFSGVAFARPFCQGVESSEGEGISTVREIFFLPYFDAPNWTVSATLESKLARYLPIGLAALVGNVAGIVFLLALVSSSVLLRKLTQPLDALTSGTRAVLSGDFGRQVHIAGPRSEFTDLADSFNVMTREVGRDLQLLQLLAQIDQAIVEQRPFEEVVQLVLAHVNVAACGGYICVVRWRDHDAHPWALSLADDGCLEKRPTAVPGVVEPAEQSNCTAITPFQWVDVLITQTQSQRLWLRMARAPFAGGREDRELSAFRQRLAVALHAEQREQQLRERATRDSLTGLLNRLGIVEAIDRLACSNSPGGLGEAPRFAVVYMDLDGFKEINDAYGHDVGDCVLKEVSRRLLDCLGSVALAIGRPGGDEFVFALAVDAHGRFLRDIETVMQAVRVPFMVPPRTLHLAASFGFAIFPEDGVAHDDLLKHADLAMYSAKVAGRNVLVQFDHALNAELAERMALRRDLREALAAGQIFVVFQPRVDSGSRQVVSVEALLRWRHPDKGLISPDVFIALAEESDFILELGQWVLRKALQQFQQWRADPYHHVRHMSVNLSPLQLADPALPGELQDMLCEFDILPGQLELEITEGALIRDMDAAINRLAALRSLGVAIALDDFGVGYSAMSYLSRLPFDTLKIDKSFVFAFGAERSALAIATAIVALAQALDKRVVAEGVETLAQAAILEKLGVQELQGYLYGKPQTAAELKVLWAAADEGNSGRAA</sequence>
<evidence type="ECO:0000259" key="2">
    <source>
        <dbReference type="PROSITE" id="PS50883"/>
    </source>
</evidence>
<keyword evidence="1" id="KW-0812">Transmembrane</keyword>
<dbReference type="PANTHER" id="PTHR33121">
    <property type="entry name" value="CYCLIC DI-GMP PHOSPHODIESTERASE PDEF"/>
    <property type="match status" value="1"/>
</dbReference>
<dbReference type="NCBIfam" id="TIGR00254">
    <property type="entry name" value="GGDEF"/>
    <property type="match status" value="1"/>
</dbReference>
<dbReference type="Gene3D" id="3.30.70.270">
    <property type="match status" value="1"/>
</dbReference>
<dbReference type="CDD" id="cd01948">
    <property type="entry name" value="EAL"/>
    <property type="match status" value="1"/>
</dbReference>
<dbReference type="Gene3D" id="3.20.20.450">
    <property type="entry name" value="EAL domain"/>
    <property type="match status" value="1"/>
</dbReference>
<dbReference type="SMART" id="SM00304">
    <property type="entry name" value="HAMP"/>
    <property type="match status" value="1"/>
</dbReference>
<dbReference type="InterPro" id="IPR003660">
    <property type="entry name" value="HAMP_dom"/>
</dbReference>
<dbReference type="GO" id="GO:0016020">
    <property type="term" value="C:membrane"/>
    <property type="evidence" value="ECO:0007669"/>
    <property type="project" value="InterPro"/>
</dbReference>
<gene>
    <name evidence="5" type="ORF">C6571_13720</name>
</gene>
<dbReference type="AlphaFoldDB" id="A0A2S0N243"/>
<dbReference type="GO" id="GO:0071111">
    <property type="term" value="F:cyclic-guanylate-specific phosphodiesterase activity"/>
    <property type="evidence" value="ECO:0007669"/>
    <property type="project" value="InterPro"/>
</dbReference>
<dbReference type="SUPFAM" id="SSF141868">
    <property type="entry name" value="EAL domain-like"/>
    <property type="match status" value="1"/>
</dbReference>
<evidence type="ECO:0000259" key="4">
    <source>
        <dbReference type="PROSITE" id="PS50887"/>
    </source>
</evidence>
<dbReference type="Pfam" id="PF00990">
    <property type="entry name" value="GGDEF"/>
    <property type="match status" value="1"/>
</dbReference>
<dbReference type="GO" id="GO:0007165">
    <property type="term" value="P:signal transduction"/>
    <property type="evidence" value="ECO:0007669"/>
    <property type="project" value="InterPro"/>
</dbReference>
<accession>A0A2S0N243</accession>
<dbReference type="InterPro" id="IPR001633">
    <property type="entry name" value="EAL_dom"/>
</dbReference>
<dbReference type="Gene3D" id="6.10.340.10">
    <property type="match status" value="1"/>
</dbReference>
<feature type="domain" description="HAMP" evidence="3">
    <location>
        <begin position="246"/>
        <end position="299"/>
    </location>
</feature>
<dbReference type="KEGG" id="simp:C6571_13720"/>
<proteinExistence type="predicted"/>
<evidence type="ECO:0008006" key="7">
    <source>
        <dbReference type="Google" id="ProtNLM"/>
    </source>
</evidence>
<dbReference type="InterPro" id="IPR000160">
    <property type="entry name" value="GGDEF_dom"/>
</dbReference>
<dbReference type="CDD" id="cd01949">
    <property type="entry name" value="GGDEF"/>
    <property type="match status" value="1"/>
</dbReference>
<dbReference type="CDD" id="cd06225">
    <property type="entry name" value="HAMP"/>
    <property type="match status" value="1"/>
</dbReference>
<feature type="transmembrane region" description="Helical" evidence="1">
    <location>
        <begin position="217"/>
        <end position="239"/>
    </location>
</feature>
<dbReference type="EMBL" id="CP027669">
    <property type="protein sequence ID" value="AVO42205.1"/>
    <property type="molecule type" value="Genomic_DNA"/>
</dbReference>
<dbReference type="SMART" id="SM00052">
    <property type="entry name" value="EAL"/>
    <property type="match status" value="1"/>
</dbReference>